<dbReference type="Proteomes" id="UP000052978">
    <property type="component" value="Unassembled WGS sequence"/>
</dbReference>
<evidence type="ECO:0000313" key="2">
    <source>
        <dbReference type="Proteomes" id="UP000052978"/>
    </source>
</evidence>
<dbReference type="AlphaFoldDB" id="S7NNU5"/>
<keyword evidence="2" id="KW-1185">Reference proteome</keyword>
<protein>
    <submittedName>
        <fullName evidence="1">Uncharacterized protein</fullName>
    </submittedName>
</protein>
<dbReference type="EMBL" id="KE164659">
    <property type="protein sequence ID" value="EPQ19354.1"/>
    <property type="molecule type" value="Genomic_DNA"/>
</dbReference>
<reference evidence="1 2" key="1">
    <citation type="journal article" date="2013" name="Nat. Commun.">
        <title>Genome analysis reveals insights into physiology and longevity of the Brandt's bat Myotis brandtii.</title>
        <authorList>
            <person name="Seim I."/>
            <person name="Fang X."/>
            <person name="Xiong Z."/>
            <person name="Lobanov A.V."/>
            <person name="Huang Z."/>
            <person name="Ma S."/>
            <person name="Feng Y."/>
            <person name="Turanov A.A."/>
            <person name="Zhu Y."/>
            <person name="Lenz T.L."/>
            <person name="Gerashchenko M.V."/>
            <person name="Fan D."/>
            <person name="Hee Yim S."/>
            <person name="Yao X."/>
            <person name="Jordan D."/>
            <person name="Xiong Y."/>
            <person name="Ma Y."/>
            <person name="Lyapunov A.N."/>
            <person name="Chen G."/>
            <person name="Kulakova O.I."/>
            <person name="Sun Y."/>
            <person name="Lee S.G."/>
            <person name="Bronson R.T."/>
            <person name="Moskalev A.A."/>
            <person name="Sunyaev S.R."/>
            <person name="Zhang G."/>
            <person name="Krogh A."/>
            <person name="Wang J."/>
            <person name="Gladyshev V.N."/>
        </authorList>
    </citation>
    <scope>NUCLEOTIDE SEQUENCE [LARGE SCALE GENOMIC DNA]</scope>
</reference>
<name>S7NNU5_MYOBR</name>
<proteinExistence type="predicted"/>
<sequence length="128" mass="14101">MGPRAPFHLLRFRCSYRKDHHHGADKHFLMLSRETAGSSGAASHGIAVAAHLRLAPLGNLHPPSTRNRSPAPVYRAEGVGPSYLVTCQRPPRPLDASGIDLITHTLYMRMLFLKKANICFAEPLSRPA</sequence>
<gene>
    <name evidence="1" type="ORF">D623_10012154</name>
</gene>
<accession>S7NNU5</accession>
<organism evidence="1 2">
    <name type="scientific">Myotis brandtii</name>
    <name type="common">Brandt's bat</name>
    <dbReference type="NCBI Taxonomy" id="109478"/>
    <lineage>
        <taxon>Eukaryota</taxon>
        <taxon>Metazoa</taxon>
        <taxon>Chordata</taxon>
        <taxon>Craniata</taxon>
        <taxon>Vertebrata</taxon>
        <taxon>Euteleostomi</taxon>
        <taxon>Mammalia</taxon>
        <taxon>Eutheria</taxon>
        <taxon>Laurasiatheria</taxon>
        <taxon>Chiroptera</taxon>
        <taxon>Yangochiroptera</taxon>
        <taxon>Vespertilionidae</taxon>
        <taxon>Myotis</taxon>
    </lineage>
</organism>
<evidence type="ECO:0000313" key="1">
    <source>
        <dbReference type="EMBL" id="EPQ19354.1"/>
    </source>
</evidence>